<gene>
    <name evidence="2" type="primary">60</name>
    <name evidence="2" type="ORF">PBI_SEAHORSE_60</name>
</gene>
<feature type="transmembrane region" description="Helical" evidence="1">
    <location>
        <begin position="6"/>
        <end position="25"/>
    </location>
</feature>
<dbReference type="Proteomes" id="UP000272407">
    <property type="component" value="Segment"/>
</dbReference>
<keyword evidence="3" id="KW-1185">Reference proteome</keyword>
<keyword evidence="1" id="KW-1133">Transmembrane helix</keyword>
<evidence type="ECO:0000256" key="1">
    <source>
        <dbReference type="SAM" id="Phobius"/>
    </source>
</evidence>
<dbReference type="RefSeq" id="YP_010656246.1">
    <property type="nucleotide sequence ID" value="NC_070836.1"/>
</dbReference>
<keyword evidence="1" id="KW-0812">Transmembrane</keyword>
<dbReference type="EMBL" id="MH910041">
    <property type="protein sequence ID" value="AYR01560.1"/>
    <property type="molecule type" value="Genomic_DNA"/>
</dbReference>
<reference evidence="2 3" key="1">
    <citation type="submission" date="2018-09" db="EMBL/GenBank/DDBJ databases">
        <authorList>
            <person name="Rimple P.A."/>
            <person name="Stoner T.H."/>
            <person name="Garlena R.A."/>
            <person name="Russell D.A."/>
            <person name="Pope W.H."/>
            <person name="Jacobs-Sera D."/>
            <person name="Hatfull G.F."/>
        </authorList>
    </citation>
    <scope>NUCLEOTIDE SEQUENCE [LARGE SCALE GENOMIC DNA]</scope>
</reference>
<organism evidence="2 3">
    <name type="scientific">Arthrobacter phage Seahorse</name>
    <dbReference type="NCBI Taxonomy" id="2419611"/>
    <lineage>
        <taxon>Viruses</taxon>
        <taxon>Duplodnaviria</taxon>
        <taxon>Heunggongvirae</taxon>
        <taxon>Uroviricota</taxon>
        <taxon>Caudoviricetes</taxon>
        <taxon>Seamegvirus</taxon>
        <taxon>Seamegvirus seahorse</taxon>
    </lineage>
</organism>
<accession>A0A3G3M4X4</accession>
<proteinExistence type="predicted"/>
<evidence type="ECO:0000313" key="2">
    <source>
        <dbReference type="EMBL" id="AYR01560.1"/>
    </source>
</evidence>
<name>A0A3G3M4X4_9CAUD</name>
<dbReference type="KEGG" id="vg:77932125"/>
<sequence length="47" mass="5387">MFNGFHFLMALVVVYGFVVVLPRAIRLDRRDMHLLHKPGTCTECDAP</sequence>
<protein>
    <submittedName>
        <fullName evidence="2">Uncharacterized protein</fullName>
    </submittedName>
</protein>
<keyword evidence="1" id="KW-0472">Membrane</keyword>
<dbReference type="GeneID" id="77932125"/>
<evidence type="ECO:0000313" key="3">
    <source>
        <dbReference type="Proteomes" id="UP000272407"/>
    </source>
</evidence>